<dbReference type="AlphaFoldDB" id="A0A6B0RK83"/>
<comment type="caution">
    <text evidence="1">The sequence shown here is derived from an EMBL/GenBank/DDBJ whole genome shotgun (WGS) entry which is preliminary data.</text>
</comment>
<reference evidence="1" key="1">
    <citation type="submission" date="2019-10" db="EMBL/GenBank/DDBJ databases">
        <title>The sequence and de novo assembly of the wild yak genome.</title>
        <authorList>
            <person name="Liu Y."/>
        </authorList>
    </citation>
    <scope>NUCLEOTIDE SEQUENCE [LARGE SCALE GENOMIC DNA]</scope>
    <source>
        <strain evidence="1">WY2019</strain>
    </source>
</reference>
<protein>
    <submittedName>
        <fullName evidence="1">Uncharacterized protein</fullName>
    </submittedName>
</protein>
<sequence>MNLKSSGYCKPDFFSPKVEKEKFSDPLPGLGISQVYRLGAFHMQVLKCKKELSVDTVGLQWEGMKDSIGLFGANGMA</sequence>
<keyword evidence="2" id="KW-1185">Reference proteome</keyword>
<evidence type="ECO:0000313" key="1">
    <source>
        <dbReference type="EMBL" id="MXQ89431.1"/>
    </source>
</evidence>
<accession>A0A6B0RK83</accession>
<gene>
    <name evidence="1" type="ORF">E5288_WYG000789</name>
</gene>
<proteinExistence type="predicted"/>
<organism evidence="1 2">
    <name type="scientific">Bos mutus</name>
    <name type="common">wild yak</name>
    <dbReference type="NCBI Taxonomy" id="72004"/>
    <lineage>
        <taxon>Eukaryota</taxon>
        <taxon>Metazoa</taxon>
        <taxon>Chordata</taxon>
        <taxon>Craniata</taxon>
        <taxon>Vertebrata</taxon>
        <taxon>Euteleostomi</taxon>
        <taxon>Mammalia</taxon>
        <taxon>Eutheria</taxon>
        <taxon>Laurasiatheria</taxon>
        <taxon>Artiodactyla</taxon>
        <taxon>Ruminantia</taxon>
        <taxon>Pecora</taxon>
        <taxon>Bovidae</taxon>
        <taxon>Bovinae</taxon>
        <taxon>Bos</taxon>
    </lineage>
</organism>
<dbReference type="EMBL" id="VBQZ03000055">
    <property type="protein sequence ID" value="MXQ89431.1"/>
    <property type="molecule type" value="Genomic_DNA"/>
</dbReference>
<name>A0A6B0RK83_9CETA</name>
<evidence type="ECO:0000313" key="2">
    <source>
        <dbReference type="Proteomes" id="UP000322234"/>
    </source>
</evidence>
<dbReference type="Proteomes" id="UP000322234">
    <property type="component" value="Unassembled WGS sequence"/>
</dbReference>